<reference evidence="1 2" key="1">
    <citation type="submission" date="2008-10" db="EMBL/GenBank/DDBJ databases">
        <title>Draft genome sequence of Desulvovibrio piger (ATCC 29098).</title>
        <authorList>
            <person name="Sudarsanam P."/>
            <person name="Ley R."/>
            <person name="Guruge J."/>
            <person name="Turnbaugh P.J."/>
            <person name="Mahowald M."/>
            <person name="Liep D."/>
            <person name="Gordon J."/>
        </authorList>
    </citation>
    <scope>NUCLEOTIDE SEQUENCE [LARGE SCALE GENOMIC DNA]</scope>
    <source>
        <strain evidence="1 2">ATCC 29098</strain>
    </source>
</reference>
<sequence length="63" mass="7240">MSRPAVLCRAVAAGVGHDRRSRRQWREKGQQWTGNVMESLFPALSHDALTCLYYDILLFFVSQ</sequence>
<evidence type="ECO:0000313" key="2">
    <source>
        <dbReference type="Proteomes" id="UP000003676"/>
    </source>
</evidence>
<dbReference type="Proteomes" id="UP000003676">
    <property type="component" value="Unassembled WGS sequence"/>
</dbReference>
<protein>
    <submittedName>
        <fullName evidence="1">Uncharacterized protein</fullName>
    </submittedName>
</protein>
<name>B6WUX4_9BACT</name>
<dbReference type="HOGENOM" id="CLU_2878555_0_0_7"/>
<dbReference type="EMBL" id="ABXU01000058">
    <property type="protein sequence ID" value="EEB33288.1"/>
    <property type="molecule type" value="Genomic_DNA"/>
</dbReference>
<reference evidence="1 2" key="2">
    <citation type="submission" date="2008-10" db="EMBL/GenBank/DDBJ databases">
        <authorList>
            <person name="Fulton L."/>
            <person name="Clifton S."/>
            <person name="Fulton B."/>
            <person name="Xu J."/>
            <person name="Minx P."/>
            <person name="Pepin K.H."/>
            <person name="Johnson M."/>
            <person name="Bhonagiri V."/>
            <person name="Nash W.E."/>
            <person name="Mardis E.R."/>
            <person name="Wilson R.K."/>
        </authorList>
    </citation>
    <scope>NUCLEOTIDE SEQUENCE [LARGE SCALE GENOMIC DNA]</scope>
    <source>
        <strain evidence="1 2">ATCC 29098</strain>
    </source>
</reference>
<accession>B6WUX4</accession>
<evidence type="ECO:0000313" key="1">
    <source>
        <dbReference type="EMBL" id="EEB33288.1"/>
    </source>
</evidence>
<proteinExistence type="predicted"/>
<organism evidence="1 2">
    <name type="scientific">Desulfovibrio piger ATCC 29098</name>
    <dbReference type="NCBI Taxonomy" id="411464"/>
    <lineage>
        <taxon>Bacteria</taxon>
        <taxon>Pseudomonadati</taxon>
        <taxon>Thermodesulfobacteriota</taxon>
        <taxon>Desulfovibrionia</taxon>
        <taxon>Desulfovibrionales</taxon>
        <taxon>Desulfovibrionaceae</taxon>
        <taxon>Desulfovibrio</taxon>
    </lineage>
</organism>
<comment type="caution">
    <text evidence="1">The sequence shown here is derived from an EMBL/GenBank/DDBJ whole genome shotgun (WGS) entry which is preliminary data.</text>
</comment>
<gene>
    <name evidence="1" type="ORF">DESPIG_01889</name>
</gene>
<dbReference type="AlphaFoldDB" id="B6WUX4"/>